<gene>
    <name evidence="3" type="ORF">E6O75_ATG06296</name>
</gene>
<evidence type="ECO:0000259" key="2">
    <source>
        <dbReference type="PROSITE" id="PS50280"/>
    </source>
</evidence>
<dbReference type="Gene3D" id="6.10.140.2220">
    <property type="match status" value="1"/>
</dbReference>
<dbReference type="PANTHER" id="PTHR12197">
    <property type="entry name" value="HISTONE-LYSINE N-METHYLTRANSFERASE SMYD"/>
    <property type="match status" value="1"/>
</dbReference>
<dbReference type="PANTHER" id="PTHR12197:SF251">
    <property type="entry name" value="EG:BACR7C10.4 PROTEIN"/>
    <property type="match status" value="1"/>
</dbReference>
<evidence type="ECO:0000256" key="1">
    <source>
        <dbReference type="SAM" id="MobiDB-lite"/>
    </source>
</evidence>
<dbReference type="SUPFAM" id="SSF82199">
    <property type="entry name" value="SET domain"/>
    <property type="match status" value="1"/>
</dbReference>
<dbReference type="GO" id="GO:0005634">
    <property type="term" value="C:nucleus"/>
    <property type="evidence" value="ECO:0007669"/>
    <property type="project" value="TreeGrafter"/>
</dbReference>
<dbReference type="InterPro" id="IPR050869">
    <property type="entry name" value="H3K4_H4K5_MeTrfase"/>
</dbReference>
<organism evidence="3 4">
    <name type="scientific">Venturia nashicola</name>
    <dbReference type="NCBI Taxonomy" id="86259"/>
    <lineage>
        <taxon>Eukaryota</taxon>
        <taxon>Fungi</taxon>
        <taxon>Dikarya</taxon>
        <taxon>Ascomycota</taxon>
        <taxon>Pezizomycotina</taxon>
        <taxon>Dothideomycetes</taxon>
        <taxon>Pleosporomycetidae</taxon>
        <taxon>Venturiales</taxon>
        <taxon>Venturiaceae</taxon>
        <taxon>Venturia</taxon>
    </lineage>
</organism>
<dbReference type="Gene3D" id="1.10.220.160">
    <property type="match status" value="1"/>
</dbReference>
<dbReference type="AlphaFoldDB" id="A0A4Z1P247"/>
<dbReference type="InterPro" id="IPR001214">
    <property type="entry name" value="SET_dom"/>
</dbReference>
<evidence type="ECO:0000313" key="4">
    <source>
        <dbReference type="Proteomes" id="UP000298493"/>
    </source>
</evidence>
<dbReference type="STRING" id="86259.A0A4Z1P247"/>
<feature type="domain" description="SET" evidence="2">
    <location>
        <begin position="224"/>
        <end position="501"/>
    </location>
</feature>
<name>A0A4Z1P247_9PEZI</name>
<dbReference type="Proteomes" id="UP000298493">
    <property type="component" value="Unassembled WGS sequence"/>
</dbReference>
<feature type="region of interest" description="Disordered" evidence="1">
    <location>
        <begin position="529"/>
        <end position="577"/>
    </location>
</feature>
<proteinExistence type="predicted"/>
<comment type="caution">
    <text evidence="3">The sequence shown here is derived from an EMBL/GenBank/DDBJ whole genome shotgun (WGS) entry which is preliminary data.</text>
</comment>
<dbReference type="InterPro" id="IPR046341">
    <property type="entry name" value="SET_dom_sf"/>
</dbReference>
<dbReference type="PROSITE" id="PS50280">
    <property type="entry name" value="SET"/>
    <property type="match status" value="1"/>
</dbReference>
<sequence>MEGHWGFPVAGTSDDSYTKALFDRYRSESVEWMVTNSEEVIEAVKTSTSNVLTSPYTPYSWIERACALVKLGYPDLAAFDAFRAVVLFARQEIVVPGSSGKGGRSRPICTGTTRILKEQSEDAHLVLAVALFFANSFHECTETLEFCNGEKAERLSRFARQGLQQERQFHLRKGLSPEEAEAELRAGTIRWTVYPWTRKDFLHRTDETMAPLKEGVVRESEGSCAIKRSRTIRNPGTEGRSTGPNEVLGMFATQNIAEGESLFQSSTAFVACSQEYRCSACGDDSKTDGVQLSCCSLIFCSKKCMVSSLGLCHNVRECIGPPILAKIQNPSIRKVFKIHRNRPTSSASDEAPAKDKVQTNLLQKIIGSAYQHAQTKDQHPLTYPLIRNLTIARGANEAVEFSLRKDIIIPMSTLETLGIDIFADSQFDAWVLQTIQARLRANSWEHKENGIEFLGLSPLFSLFNHSCRPNVKWLFGKDATTIELKTLRPVRAGEELYIYLQSEDLVLGRAERKKLLLHWFTECQCPKCKGAERASSGDGRVRQPQKKRPRIAMPATEKELIQLPSPAPDSEPEEDSIRALLATVKVDDATDLDFDNAEVSDESGYESSSPKLVKRRRRK</sequence>
<dbReference type="EMBL" id="SNSC02000014">
    <property type="protein sequence ID" value="TID18220.1"/>
    <property type="molecule type" value="Genomic_DNA"/>
</dbReference>
<accession>A0A4Z1P247</accession>
<dbReference type="Pfam" id="PF00856">
    <property type="entry name" value="SET"/>
    <property type="match status" value="1"/>
</dbReference>
<protein>
    <recommendedName>
        <fullName evidence="2">SET domain-containing protein</fullName>
    </recommendedName>
</protein>
<dbReference type="Gene3D" id="2.170.270.10">
    <property type="entry name" value="SET domain"/>
    <property type="match status" value="1"/>
</dbReference>
<evidence type="ECO:0000313" key="3">
    <source>
        <dbReference type="EMBL" id="TID18220.1"/>
    </source>
</evidence>
<reference evidence="3 4" key="1">
    <citation type="submission" date="2019-04" db="EMBL/GenBank/DDBJ databases">
        <title>High contiguity whole genome sequence and gene annotation resource for two Venturia nashicola isolates.</title>
        <authorList>
            <person name="Prokchorchik M."/>
            <person name="Won K."/>
            <person name="Lee Y."/>
            <person name="Choi E.D."/>
            <person name="Segonzac C."/>
            <person name="Sohn K.H."/>
        </authorList>
    </citation>
    <scope>NUCLEOTIDE SEQUENCE [LARGE SCALE GENOMIC DNA]</scope>
    <source>
        <strain evidence="3 4">PRI2</strain>
    </source>
</reference>
<feature type="compositionally biased region" description="Acidic residues" evidence="1">
    <location>
        <begin position="595"/>
        <end position="604"/>
    </location>
</feature>
<dbReference type="OrthoDB" id="438641at2759"/>
<feature type="region of interest" description="Disordered" evidence="1">
    <location>
        <begin position="595"/>
        <end position="619"/>
    </location>
</feature>
<keyword evidence="4" id="KW-1185">Reference proteome</keyword>
<dbReference type="CDD" id="cd20071">
    <property type="entry name" value="SET_SMYD"/>
    <property type="match status" value="1"/>
</dbReference>